<feature type="site" description="Discriminates between blocked and unblocked aminoacyl-tRNA" evidence="7">
    <location>
        <position position="9"/>
    </location>
</feature>
<evidence type="ECO:0000313" key="10">
    <source>
        <dbReference type="EMBL" id="OIP55976.1"/>
    </source>
</evidence>
<evidence type="ECO:0000256" key="1">
    <source>
        <dbReference type="ARBA" id="ARBA00013260"/>
    </source>
</evidence>
<feature type="binding site" evidence="7">
    <location>
        <position position="66"/>
    </location>
    <ligand>
        <name>tRNA</name>
        <dbReference type="ChEBI" id="CHEBI:17843"/>
    </ligand>
</feature>
<keyword evidence="4 7" id="KW-0694">RNA-binding</keyword>
<comment type="function">
    <text evidence="7">Catalyzes the release of premature peptidyl moieties from peptidyl-tRNA molecules trapped in stalled 50S ribosomal subunits, and thus maintains levels of free tRNAs and 50S ribosomes.</text>
</comment>
<proteinExistence type="inferred from homology"/>
<evidence type="ECO:0000256" key="7">
    <source>
        <dbReference type="HAMAP-Rule" id="MF_00083"/>
    </source>
</evidence>
<feature type="active site" description="Proton acceptor" evidence="7">
    <location>
        <position position="19"/>
    </location>
</feature>
<dbReference type="GO" id="GO:0000049">
    <property type="term" value="F:tRNA binding"/>
    <property type="evidence" value="ECO:0007669"/>
    <property type="project" value="UniProtKB-UniRule"/>
</dbReference>
<feature type="binding site" evidence="7">
    <location>
        <position position="14"/>
    </location>
    <ligand>
        <name>tRNA</name>
        <dbReference type="ChEBI" id="CHEBI:17843"/>
    </ligand>
</feature>
<protein>
    <recommendedName>
        <fullName evidence="6 7">Peptidyl-tRNA hydrolase</fullName>
        <shortName evidence="7">Pth</shortName>
        <ecNumber evidence="1 7">3.1.1.29</ecNumber>
    </recommendedName>
</protein>
<evidence type="ECO:0000313" key="11">
    <source>
        <dbReference type="Proteomes" id="UP000183922"/>
    </source>
</evidence>
<accession>A0A1J5FLQ1</accession>
<dbReference type="EC" id="3.1.1.29" evidence="1 7"/>
<dbReference type="GO" id="GO:0005737">
    <property type="term" value="C:cytoplasm"/>
    <property type="evidence" value="ECO:0007669"/>
    <property type="project" value="UniProtKB-SubCell"/>
</dbReference>
<dbReference type="GO" id="GO:0006515">
    <property type="term" value="P:protein quality control for misfolded or incompletely synthesized proteins"/>
    <property type="evidence" value="ECO:0007669"/>
    <property type="project" value="UniProtKB-UniRule"/>
</dbReference>
<evidence type="ECO:0000256" key="2">
    <source>
        <dbReference type="ARBA" id="ARBA00022555"/>
    </source>
</evidence>
<comment type="subunit">
    <text evidence="7">Monomer.</text>
</comment>
<dbReference type="Gene3D" id="3.40.50.1470">
    <property type="entry name" value="Peptidyl-tRNA hydrolase"/>
    <property type="match status" value="1"/>
</dbReference>
<comment type="catalytic activity">
    <reaction evidence="7 8">
        <text>an N-acyl-L-alpha-aminoacyl-tRNA + H2O = an N-acyl-L-amino acid + a tRNA + H(+)</text>
        <dbReference type="Rhea" id="RHEA:54448"/>
        <dbReference type="Rhea" id="RHEA-COMP:10123"/>
        <dbReference type="Rhea" id="RHEA-COMP:13883"/>
        <dbReference type="ChEBI" id="CHEBI:15377"/>
        <dbReference type="ChEBI" id="CHEBI:15378"/>
        <dbReference type="ChEBI" id="CHEBI:59874"/>
        <dbReference type="ChEBI" id="CHEBI:78442"/>
        <dbReference type="ChEBI" id="CHEBI:138191"/>
        <dbReference type="EC" id="3.1.1.29"/>
    </reaction>
</comment>
<comment type="caution">
    <text evidence="10">The sequence shown here is derived from an EMBL/GenBank/DDBJ whole genome shotgun (WGS) entry which is preliminary data.</text>
</comment>
<dbReference type="NCBIfam" id="TIGR00447">
    <property type="entry name" value="pth"/>
    <property type="match status" value="1"/>
</dbReference>
<keyword evidence="2 7" id="KW-0820">tRNA-binding</keyword>
<comment type="similarity">
    <text evidence="5 7 9">Belongs to the PTH family.</text>
</comment>
<sequence length="179" mass="20299">MYLIAGLGNPSKQYENTRHNTGFMAVDFLVEKLGLPKFQLKEKFKSEISMAEYDGKKIIVAKPQTYMNNSGSAVQALQNYFKIQPENLIVVYDELDLPLGEIRVHQEGSSAGHNGIKSIITYISTDKFNRVRIGIRNKNAEKVPAEKFVLSKLSFFEKRKMKKEILPQVMGEILKLISG</sequence>
<dbReference type="GO" id="GO:0072344">
    <property type="term" value="P:rescue of stalled ribosome"/>
    <property type="evidence" value="ECO:0007669"/>
    <property type="project" value="UniProtKB-UniRule"/>
</dbReference>
<dbReference type="Proteomes" id="UP000183922">
    <property type="component" value="Unassembled WGS sequence"/>
</dbReference>
<dbReference type="CDD" id="cd00462">
    <property type="entry name" value="PTH"/>
    <property type="match status" value="1"/>
</dbReference>
<dbReference type="SUPFAM" id="SSF53178">
    <property type="entry name" value="Peptidyl-tRNA hydrolase-like"/>
    <property type="match status" value="1"/>
</dbReference>
<evidence type="ECO:0000256" key="5">
    <source>
        <dbReference type="ARBA" id="ARBA00038063"/>
    </source>
</evidence>
<keyword evidence="3 7" id="KW-0378">Hydrolase</keyword>
<comment type="subcellular location">
    <subcellularLocation>
        <location evidence="7">Cytoplasm</location>
    </subcellularLocation>
</comment>
<dbReference type="InterPro" id="IPR001328">
    <property type="entry name" value="Pept_tRNA_hydro"/>
</dbReference>
<dbReference type="Pfam" id="PF01195">
    <property type="entry name" value="Pept_tRNA_hydro"/>
    <property type="match status" value="1"/>
</dbReference>
<dbReference type="PANTHER" id="PTHR17224:SF1">
    <property type="entry name" value="PEPTIDYL-TRNA HYDROLASE"/>
    <property type="match status" value="1"/>
</dbReference>
<keyword evidence="7" id="KW-0963">Cytoplasm</keyword>
<dbReference type="EMBL" id="MNYR01000028">
    <property type="protein sequence ID" value="OIP55976.1"/>
    <property type="molecule type" value="Genomic_DNA"/>
</dbReference>
<feature type="site" description="Stabilizes the basic form of H active site to accept a proton" evidence="7">
    <location>
        <position position="93"/>
    </location>
</feature>
<evidence type="ECO:0000256" key="4">
    <source>
        <dbReference type="ARBA" id="ARBA00022884"/>
    </source>
</evidence>
<evidence type="ECO:0000256" key="6">
    <source>
        <dbReference type="ARBA" id="ARBA00050038"/>
    </source>
</evidence>
<dbReference type="InterPro" id="IPR036416">
    <property type="entry name" value="Pept_tRNA_hydro_sf"/>
</dbReference>
<evidence type="ECO:0000256" key="3">
    <source>
        <dbReference type="ARBA" id="ARBA00022801"/>
    </source>
</evidence>
<gene>
    <name evidence="7" type="primary">pth</name>
    <name evidence="10" type="ORF">AUK13_01830</name>
</gene>
<dbReference type="PANTHER" id="PTHR17224">
    <property type="entry name" value="PEPTIDYL-TRNA HYDROLASE"/>
    <property type="match status" value="1"/>
</dbReference>
<dbReference type="GO" id="GO:0004045">
    <property type="term" value="F:peptidyl-tRNA hydrolase activity"/>
    <property type="evidence" value="ECO:0007669"/>
    <property type="project" value="UniProtKB-UniRule"/>
</dbReference>
<feature type="binding site" evidence="7">
    <location>
        <position position="114"/>
    </location>
    <ligand>
        <name>tRNA</name>
        <dbReference type="ChEBI" id="CHEBI:17843"/>
    </ligand>
</feature>
<dbReference type="InterPro" id="IPR018171">
    <property type="entry name" value="Pept_tRNA_hydro_CS"/>
</dbReference>
<dbReference type="FunFam" id="3.40.50.1470:FF:000001">
    <property type="entry name" value="Peptidyl-tRNA hydrolase"/>
    <property type="match status" value="1"/>
</dbReference>
<feature type="binding site" evidence="7">
    <location>
        <position position="68"/>
    </location>
    <ligand>
        <name>tRNA</name>
        <dbReference type="ChEBI" id="CHEBI:17843"/>
    </ligand>
</feature>
<evidence type="ECO:0000256" key="9">
    <source>
        <dbReference type="RuleBase" id="RU004320"/>
    </source>
</evidence>
<dbReference type="HAMAP" id="MF_00083">
    <property type="entry name" value="Pept_tRNA_hydro_bact"/>
    <property type="match status" value="1"/>
</dbReference>
<organism evidence="10 11">
    <name type="scientific">Candidatus Kuenenbacteria bacterium CG2_30_39_24</name>
    <dbReference type="NCBI Taxonomy" id="1805236"/>
    <lineage>
        <taxon>Bacteria</taxon>
        <taxon>Candidatus Kueneniibacteriota</taxon>
    </lineage>
</organism>
<evidence type="ECO:0000256" key="8">
    <source>
        <dbReference type="RuleBase" id="RU000673"/>
    </source>
</evidence>
<name>A0A1J5FLQ1_9BACT</name>
<dbReference type="PROSITE" id="PS01195">
    <property type="entry name" value="PEPT_TRNA_HYDROL_1"/>
    <property type="match status" value="1"/>
</dbReference>
<comment type="function">
    <text evidence="7">Hydrolyzes ribosome-free peptidyl-tRNAs (with 1 or more amino acids incorporated), which drop off the ribosome during protein synthesis, or as a result of ribosome stalling.</text>
</comment>
<reference evidence="10 11" key="1">
    <citation type="journal article" date="2016" name="Environ. Microbiol.">
        <title>Genomic resolution of a cold subsurface aquifer community provides metabolic insights for novel microbes adapted to high CO concentrations.</title>
        <authorList>
            <person name="Probst A.J."/>
            <person name="Castelle C.J."/>
            <person name="Singh A."/>
            <person name="Brown C.T."/>
            <person name="Anantharaman K."/>
            <person name="Sharon I."/>
            <person name="Hug L.A."/>
            <person name="Burstein D."/>
            <person name="Emerson J.B."/>
            <person name="Thomas B.C."/>
            <person name="Banfield J.F."/>
        </authorList>
    </citation>
    <scope>NUCLEOTIDE SEQUENCE [LARGE SCALE GENOMIC DNA]</scope>
    <source>
        <strain evidence="10">CG2_30_39_24</strain>
    </source>
</reference>
<dbReference type="STRING" id="1805236.AUK13_01830"/>
<dbReference type="AlphaFoldDB" id="A0A1J5FLQ1"/>
<dbReference type="PROSITE" id="PS01196">
    <property type="entry name" value="PEPT_TRNA_HYDROL_2"/>
    <property type="match status" value="1"/>
</dbReference>